<dbReference type="FunFam" id="3.40.605.10:FF:000004">
    <property type="entry name" value="Aldehyde dehydrogenase"/>
    <property type="match status" value="1"/>
</dbReference>
<keyword evidence="3" id="KW-0520">NAD</keyword>
<keyword evidence="10" id="KW-1185">Reference proteome</keyword>
<dbReference type="PROSITE" id="PS00687">
    <property type="entry name" value="ALDEHYDE_DEHYDR_GLU"/>
    <property type="match status" value="1"/>
</dbReference>
<evidence type="ECO:0000256" key="5">
    <source>
        <dbReference type="PIRSR" id="PIRSR036492-1"/>
    </source>
</evidence>
<dbReference type="CDD" id="cd07087">
    <property type="entry name" value="ALDH_F3-13-14_CALDH-like"/>
    <property type="match status" value="1"/>
</dbReference>
<evidence type="ECO:0000256" key="6">
    <source>
        <dbReference type="PROSITE-ProRule" id="PRU10007"/>
    </source>
</evidence>
<dbReference type="Gene3D" id="3.40.605.10">
    <property type="entry name" value="Aldehyde Dehydrogenase, Chain A, domain 1"/>
    <property type="match status" value="1"/>
</dbReference>
<accession>A0A3N5YM34</accession>
<dbReference type="AlphaFoldDB" id="A0A3N5YM34"/>
<evidence type="ECO:0000256" key="1">
    <source>
        <dbReference type="ARBA" id="ARBA00009986"/>
    </source>
</evidence>
<feature type="domain" description="Aldehyde dehydrogenase" evidence="8">
    <location>
        <begin position="7"/>
        <end position="434"/>
    </location>
</feature>
<dbReference type="PIRSF" id="PIRSF036492">
    <property type="entry name" value="ALDH"/>
    <property type="match status" value="1"/>
</dbReference>
<evidence type="ECO:0000259" key="8">
    <source>
        <dbReference type="Pfam" id="PF00171"/>
    </source>
</evidence>
<dbReference type="FunFam" id="3.40.309.10:FF:000003">
    <property type="entry name" value="Aldehyde dehydrogenase"/>
    <property type="match status" value="1"/>
</dbReference>
<dbReference type="GO" id="GO:0005737">
    <property type="term" value="C:cytoplasm"/>
    <property type="evidence" value="ECO:0007669"/>
    <property type="project" value="TreeGrafter"/>
</dbReference>
<dbReference type="PANTHER" id="PTHR43570:SF16">
    <property type="entry name" value="ALDEHYDE DEHYDROGENASE TYPE III, ISOFORM Q"/>
    <property type="match status" value="1"/>
</dbReference>
<feature type="active site" evidence="5">
    <location>
        <position position="250"/>
    </location>
</feature>
<dbReference type="InterPro" id="IPR012394">
    <property type="entry name" value="Aldehyde_DH_NAD(P)"/>
</dbReference>
<reference evidence="9 10" key="1">
    <citation type="submission" date="2018-11" db="EMBL/GenBank/DDBJ databases">
        <authorList>
            <person name="Ye M.-Q."/>
            <person name="Du Z.-J."/>
        </authorList>
    </citation>
    <scope>NUCLEOTIDE SEQUENCE [LARGE SCALE GENOMIC DNA]</scope>
    <source>
        <strain evidence="9 10">U0105</strain>
    </source>
</reference>
<evidence type="ECO:0000256" key="4">
    <source>
        <dbReference type="PIRNR" id="PIRNR036492"/>
    </source>
</evidence>
<dbReference type="InterPro" id="IPR016161">
    <property type="entry name" value="Ald_DH/histidinol_DH"/>
</dbReference>
<dbReference type="Pfam" id="PF00171">
    <property type="entry name" value="Aldedh"/>
    <property type="match status" value="1"/>
</dbReference>
<evidence type="ECO:0000313" key="10">
    <source>
        <dbReference type="Proteomes" id="UP000275281"/>
    </source>
</evidence>
<dbReference type="Gene3D" id="3.40.309.10">
    <property type="entry name" value="Aldehyde Dehydrogenase, Chain A, domain 2"/>
    <property type="match status" value="1"/>
</dbReference>
<proteinExistence type="inferred from homology"/>
<dbReference type="InterPro" id="IPR015590">
    <property type="entry name" value="Aldehyde_DH_dom"/>
</dbReference>
<evidence type="ECO:0000256" key="2">
    <source>
        <dbReference type="ARBA" id="ARBA00023002"/>
    </source>
</evidence>
<protein>
    <recommendedName>
        <fullName evidence="4">Aldehyde dehydrogenase</fullName>
    </recommendedName>
</protein>
<evidence type="ECO:0000256" key="7">
    <source>
        <dbReference type="RuleBase" id="RU003345"/>
    </source>
</evidence>
<organism evidence="9 10">
    <name type="scientific">Alteromonas sediminis</name>
    <dbReference type="NCBI Taxonomy" id="2259342"/>
    <lineage>
        <taxon>Bacteria</taxon>
        <taxon>Pseudomonadati</taxon>
        <taxon>Pseudomonadota</taxon>
        <taxon>Gammaproteobacteria</taxon>
        <taxon>Alteromonadales</taxon>
        <taxon>Alteromonadaceae</taxon>
        <taxon>Alteromonas/Salinimonas group</taxon>
        <taxon>Alteromonas</taxon>
    </lineage>
</organism>
<comment type="caution">
    <text evidence="9">The sequence shown here is derived from an EMBL/GenBank/DDBJ whole genome shotgun (WGS) entry which is preliminary data.</text>
</comment>
<dbReference type="GO" id="GO:0006081">
    <property type="term" value="P:aldehyde metabolic process"/>
    <property type="evidence" value="ECO:0007669"/>
    <property type="project" value="InterPro"/>
</dbReference>
<name>A0A3N5YM34_9ALTE</name>
<dbReference type="SUPFAM" id="SSF53720">
    <property type="entry name" value="ALDH-like"/>
    <property type="match status" value="1"/>
</dbReference>
<keyword evidence="2 4" id="KW-0560">Oxidoreductase</keyword>
<sequence length="463" mass="51363">MQFELNERAIDATLGTLRKAATSLKAHDYQWRIAQLDALFQLTEDHEKAICEALKADLNKSYTEAFVTEVGYLQSEIRHAKKHLKAWMKPRKVGTPLMAFPGKSFHYPEPLGVIFIMGAWNFPFQLTIAPLVAAIAAGNCALLKPSELTPKTSALIAELIPQYMDKDAIAVVEGGKEVSTYLLAQRFDHIFYTGGETVGKIVMQAASQYLTPVTLELGGKSPCIVDKHCDLTVTANRIVWGKWTNAGQICIAPDYVYVHESMKDAFLAALRKAITSQFGKQPQNSQDYGRIVNSNHLARLSNYLEGVESIEIGGEIDAESLYFAPTVVLNPPLTSPLMQQEIFGPILPVLTYDSHDQVIDMIGSREKPLALYLFSSDEDIQQRYLAQTSSGNMCINDTLIFMTNADLAFGGVGNSGMGRYHGKSGFDLLSNLRAVMKRPFILDVFIRYAPYNSLKTTLLKAFQ</sequence>
<dbReference type="InterPro" id="IPR016163">
    <property type="entry name" value="Ald_DH_C"/>
</dbReference>
<dbReference type="RefSeq" id="WP_124027670.1">
    <property type="nucleotide sequence ID" value="NZ_JBHRSN010000006.1"/>
</dbReference>
<dbReference type="GO" id="GO:0004029">
    <property type="term" value="F:aldehyde dehydrogenase (NAD+) activity"/>
    <property type="evidence" value="ECO:0007669"/>
    <property type="project" value="TreeGrafter"/>
</dbReference>
<evidence type="ECO:0000256" key="3">
    <source>
        <dbReference type="ARBA" id="ARBA00023027"/>
    </source>
</evidence>
<dbReference type="Proteomes" id="UP000275281">
    <property type="component" value="Unassembled WGS sequence"/>
</dbReference>
<dbReference type="InterPro" id="IPR016162">
    <property type="entry name" value="Ald_DH_N"/>
</dbReference>
<comment type="similarity">
    <text evidence="1 4 7">Belongs to the aldehyde dehydrogenase family.</text>
</comment>
<feature type="active site" evidence="5 6">
    <location>
        <position position="216"/>
    </location>
</feature>
<dbReference type="InterPro" id="IPR029510">
    <property type="entry name" value="Ald_DH_CS_GLU"/>
</dbReference>
<evidence type="ECO:0000313" key="9">
    <source>
        <dbReference type="EMBL" id="RPJ66311.1"/>
    </source>
</evidence>
<dbReference type="EMBL" id="RPOK01000003">
    <property type="protein sequence ID" value="RPJ66311.1"/>
    <property type="molecule type" value="Genomic_DNA"/>
</dbReference>
<dbReference type="PANTHER" id="PTHR43570">
    <property type="entry name" value="ALDEHYDE DEHYDROGENASE"/>
    <property type="match status" value="1"/>
</dbReference>
<dbReference type="OrthoDB" id="9812625at2"/>
<gene>
    <name evidence="9" type="ORF">DRW07_09450</name>
</gene>